<evidence type="ECO:0000313" key="2">
    <source>
        <dbReference type="EMBL" id="ULT85886.1"/>
    </source>
</evidence>
<protein>
    <submittedName>
        <fullName evidence="2">Uncharacterized protein</fullName>
    </submittedName>
</protein>
<gene>
    <name evidence="2" type="ORF">L3Y34_005933</name>
</gene>
<dbReference type="PANTHER" id="PTHR35855">
    <property type="entry name" value="PROTEIN CBG11437-RELATED"/>
    <property type="match status" value="1"/>
</dbReference>
<accession>A0AAE8ZVL9</accession>
<evidence type="ECO:0000256" key="1">
    <source>
        <dbReference type="SAM" id="Phobius"/>
    </source>
</evidence>
<keyword evidence="1" id="KW-0812">Transmembrane</keyword>
<dbReference type="EMBL" id="CP090895">
    <property type="protein sequence ID" value="ULT85886.1"/>
    <property type="molecule type" value="Genomic_DNA"/>
</dbReference>
<reference evidence="2 3" key="1">
    <citation type="submission" date="2022-02" db="EMBL/GenBank/DDBJ databases">
        <title>Chromosome-level reference genomes for two strains of Caenorhabditis briggsae: an improved platform for comparative genomics.</title>
        <authorList>
            <person name="Stevens L."/>
            <person name="Andersen E.C."/>
        </authorList>
    </citation>
    <scope>NUCLEOTIDE SEQUENCE [LARGE SCALE GENOMIC DNA]</scope>
    <source>
        <strain evidence="2">QX1410_ONT</strain>
        <tissue evidence="2">Whole-organism</tissue>
    </source>
</reference>
<dbReference type="PANTHER" id="PTHR35855:SF1">
    <property type="entry name" value="CUB DOMAIN-CONTAINING PROTEIN-RELATED"/>
    <property type="match status" value="1"/>
</dbReference>
<feature type="transmembrane region" description="Helical" evidence="1">
    <location>
        <begin position="131"/>
        <end position="149"/>
    </location>
</feature>
<evidence type="ECO:0000313" key="3">
    <source>
        <dbReference type="Proteomes" id="UP000827892"/>
    </source>
</evidence>
<keyword evidence="1" id="KW-0472">Membrane</keyword>
<dbReference type="AlphaFoldDB" id="A0AAE8ZVL9"/>
<dbReference type="InterPro" id="IPR053132">
    <property type="entry name" value="Mesendoderm_Regulator"/>
</dbReference>
<sequence length="192" mass="21088">MSSISAQTIFLNIGVTRIVSFHPKVEQESLEVTFSQRGGYSQINVYSLNAAGEIAQQTILFSDIVLMVQSVFECDDGFIGETCQDISTTFTTTTTTEETTTAATQGTTSSSELPTASAFTASVSTDIIICFSFSVFSVVLLILIVSMYLRRRQQHIYIQPHTPVKKTHIDLVDSGIYSTESNRYTGSPHLQC</sequence>
<dbReference type="OMA" id="FIGETCQ"/>
<proteinExistence type="predicted"/>
<dbReference type="Proteomes" id="UP000827892">
    <property type="component" value="Chromosome V"/>
</dbReference>
<organism evidence="2 3">
    <name type="scientific">Caenorhabditis briggsae</name>
    <dbReference type="NCBI Taxonomy" id="6238"/>
    <lineage>
        <taxon>Eukaryota</taxon>
        <taxon>Metazoa</taxon>
        <taxon>Ecdysozoa</taxon>
        <taxon>Nematoda</taxon>
        <taxon>Chromadorea</taxon>
        <taxon>Rhabditida</taxon>
        <taxon>Rhabditina</taxon>
        <taxon>Rhabditomorpha</taxon>
        <taxon>Rhabditoidea</taxon>
        <taxon>Rhabditidae</taxon>
        <taxon>Peloderinae</taxon>
        <taxon>Caenorhabditis</taxon>
    </lineage>
</organism>
<name>A0AAE8ZVL9_CAEBR</name>
<keyword evidence="1" id="KW-1133">Transmembrane helix</keyword>